<dbReference type="AlphaFoldDB" id="A0A5K3FV43"/>
<accession>A0A5K3FV43</accession>
<protein>
    <submittedName>
        <fullName evidence="1">Major sperm protein</fullName>
    </submittedName>
</protein>
<proteinExistence type="predicted"/>
<dbReference type="WBParaSite" id="MCU_010855-RA">
    <property type="protein sequence ID" value="MCU_010855-RA"/>
    <property type="gene ID" value="MCU_010855"/>
</dbReference>
<name>A0A5K3FV43_MESCO</name>
<reference evidence="1" key="1">
    <citation type="submission" date="2019-11" db="UniProtKB">
        <authorList>
            <consortium name="WormBaseParasite"/>
        </authorList>
    </citation>
    <scope>IDENTIFICATION</scope>
</reference>
<evidence type="ECO:0000313" key="1">
    <source>
        <dbReference type="WBParaSite" id="MCU_010855-RA"/>
    </source>
</evidence>
<organism evidence="1">
    <name type="scientific">Mesocestoides corti</name>
    <name type="common">Flatworm</name>
    <dbReference type="NCBI Taxonomy" id="53468"/>
    <lineage>
        <taxon>Eukaryota</taxon>
        <taxon>Metazoa</taxon>
        <taxon>Spiralia</taxon>
        <taxon>Lophotrochozoa</taxon>
        <taxon>Platyhelminthes</taxon>
        <taxon>Cestoda</taxon>
        <taxon>Eucestoda</taxon>
        <taxon>Cyclophyllidea</taxon>
        <taxon>Mesocestoididae</taxon>
        <taxon>Mesocestoides</taxon>
    </lineage>
</organism>
<sequence length="278" mass="31865">MRSSHIQTSHRPRFTVPHRTRGGVCSSIHVHVPRSTLIPPIWHLLPIWTSSTFTQTGEEADSMKLASSGVDWGRGGKLVHQGPMPEAPIPFPLPISRHLVRVTQGKVRLFNTTTSIVRTRVSAHRVDDIQFVSGYNITLCIRPDEKQLMTRGQKTYPLTHLFQVSRTIQEVSFEDLAALPRTLWKRVKYPEVYRTYPQDVSMNQIVKAVKAGLAVTDVRLHFYLKNRICHIMRKMISFQANDKINLLWIYLVIFIHLPDATVQFPHPHSANQHDSLFA</sequence>